<evidence type="ECO:0000256" key="3">
    <source>
        <dbReference type="ARBA" id="ARBA00023125"/>
    </source>
</evidence>
<proteinExistence type="inferred from homology"/>
<evidence type="ECO:0000256" key="4">
    <source>
        <dbReference type="ARBA" id="ARBA00023172"/>
    </source>
</evidence>
<dbReference type="Gene3D" id="1.10.150.130">
    <property type="match status" value="1"/>
</dbReference>
<evidence type="ECO:0000259" key="6">
    <source>
        <dbReference type="PROSITE" id="PS51898"/>
    </source>
</evidence>
<dbReference type="PROSITE" id="PS51900">
    <property type="entry name" value="CB"/>
    <property type="match status" value="1"/>
</dbReference>
<sequence>MLRKKRHNARFDRKREVAPNGLYPYMVHYLEWAKTVNQCSPDTLRRRDGSLRRFIAWCDERGLHHPGDITLPILERYQRYLFYYRKDNGEPLSLSSQNVMLSPLKSFFKWLTRERHIPSNPASEMQLPKRPRQLPKIVLHRDEIEQVLRQPDIKTPDGLRDRAILEVLYATGMRRMEVCNLQRHHVDKHRNAVLIQQGKGRKDRFVPMGERAMGWVKRYLEEAHPRLVGYDYEALFINDYGEQFTRCGMSKMVKKRFREAGVTQVGCCHLLRHACATHMLENGADIRVIQALLGHTDLNTTQIYTHVNIDHLSKIHSATHPALIESFGD</sequence>
<dbReference type="GO" id="GO:0006310">
    <property type="term" value="P:DNA recombination"/>
    <property type="evidence" value="ECO:0007669"/>
    <property type="project" value="UniProtKB-KW"/>
</dbReference>
<evidence type="ECO:0000313" key="9">
    <source>
        <dbReference type="Proteomes" id="UP001156870"/>
    </source>
</evidence>
<keyword evidence="9" id="KW-1185">Reference proteome</keyword>
<evidence type="ECO:0000256" key="2">
    <source>
        <dbReference type="ARBA" id="ARBA00022908"/>
    </source>
</evidence>
<dbReference type="InterPro" id="IPR002104">
    <property type="entry name" value="Integrase_catalytic"/>
</dbReference>
<dbReference type="InterPro" id="IPR050090">
    <property type="entry name" value="Tyrosine_recombinase_XerCD"/>
</dbReference>
<dbReference type="SUPFAM" id="SSF56349">
    <property type="entry name" value="DNA breaking-rejoining enzymes"/>
    <property type="match status" value="1"/>
</dbReference>
<dbReference type="Pfam" id="PF02899">
    <property type="entry name" value="Phage_int_SAM_1"/>
    <property type="match status" value="1"/>
</dbReference>
<protein>
    <submittedName>
        <fullName evidence="8">Tyrosine recombinase XerD</fullName>
    </submittedName>
</protein>
<feature type="domain" description="Tyr recombinase" evidence="6">
    <location>
        <begin position="133"/>
        <end position="317"/>
    </location>
</feature>
<evidence type="ECO:0000256" key="5">
    <source>
        <dbReference type="PROSITE-ProRule" id="PRU01248"/>
    </source>
</evidence>
<comment type="caution">
    <text evidence="8">The sequence shown here is derived from an EMBL/GenBank/DDBJ whole genome shotgun (WGS) entry which is preliminary data.</text>
</comment>
<dbReference type="AlphaFoldDB" id="A0AA37TE17"/>
<dbReference type="InterPro" id="IPR044068">
    <property type="entry name" value="CB"/>
</dbReference>
<dbReference type="Proteomes" id="UP001156870">
    <property type="component" value="Unassembled WGS sequence"/>
</dbReference>
<keyword evidence="4" id="KW-0233">DNA recombination</keyword>
<dbReference type="PANTHER" id="PTHR30349:SF41">
    <property type="entry name" value="INTEGRASE_RECOMBINASE PROTEIN MJ0367-RELATED"/>
    <property type="match status" value="1"/>
</dbReference>
<reference evidence="8 9" key="1">
    <citation type="journal article" date="2014" name="Int. J. Syst. Evol. Microbiol.">
        <title>Complete genome sequence of Corynebacterium casei LMG S-19264T (=DSM 44701T), isolated from a smear-ripened cheese.</title>
        <authorList>
            <consortium name="US DOE Joint Genome Institute (JGI-PGF)"/>
            <person name="Walter F."/>
            <person name="Albersmeier A."/>
            <person name="Kalinowski J."/>
            <person name="Ruckert C."/>
        </authorList>
    </citation>
    <scope>NUCLEOTIDE SEQUENCE [LARGE SCALE GENOMIC DNA]</scope>
    <source>
        <strain evidence="8 9">NBRC 110095</strain>
    </source>
</reference>
<evidence type="ECO:0000256" key="1">
    <source>
        <dbReference type="ARBA" id="ARBA00008857"/>
    </source>
</evidence>
<keyword evidence="3 5" id="KW-0238">DNA-binding</keyword>
<dbReference type="InterPro" id="IPR011010">
    <property type="entry name" value="DNA_brk_join_enz"/>
</dbReference>
<evidence type="ECO:0000259" key="7">
    <source>
        <dbReference type="PROSITE" id="PS51900"/>
    </source>
</evidence>
<organism evidence="8 9">
    <name type="scientific">Marinibactrum halimedae</name>
    <dbReference type="NCBI Taxonomy" id="1444977"/>
    <lineage>
        <taxon>Bacteria</taxon>
        <taxon>Pseudomonadati</taxon>
        <taxon>Pseudomonadota</taxon>
        <taxon>Gammaproteobacteria</taxon>
        <taxon>Cellvibrionales</taxon>
        <taxon>Cellvibrionaceae</taxon>
        <taxon>Marinibactrum</taxon>
    </lineage>
</organism>
<dbReference type="CDD" id="cd00798">
    <property type="entry name" value="INT_XerDC_C"/>
    <property type="match status" value="1"/>
</dbReference>
<dbReference type="NCBIfam" id="NF002331">
    <property type="entry name" value="PRK01287.1"/>
    <property type="match status" value="1"/>
</dbReference>
<feature type="domain" description="Core-binding (CB)" evidence="7">
    <location>
        <begin position="20"/>
        <end position="112"/>
    </location>
</feature>
<accession>A0AA37TE17</accession>
<evidence type="ECO:0000313" key="8">
    <source>
        <dbReference type="EMBL" id="GLS28285.1"/>
    </source>
</evidence>
<comment type="similarity">
    <text evidence="1">Belongs to the 'phage' integrase family.</text>
</comment>
<dbReference type="InterPro" id="IPR004107">
    <property type="entry name" value="Integrase_SAM-like_N"/>
</dbReference>
<dbReference type="GO" id="GO:0015074">
    <property type="term" value="P:DNA integration"/>
    <property type="evidence" value="ECO:0007669"/>
    <property type="project" value="UniProtKB-KW"/>
</dbReference>
<gene>
    <name evidence="8" type="primary">xerD_3</name>
    <name evidence="8" type="ORF">GCM10007877_40040</name>
</gene>
<dbReference type="InterPro" id="IPR013762">
    <property type="entry name" value="Integrase-like_cat_sf"/>
</dbReference>
<dbReference type="Gene3D" id="1.10.443.10">
    <property type="entry name" value="Intergrase catalytic core"/>
    <property type="match status" value="1"/>
</dbReference>
<dbReference type="PANTHER" id="PTHR30349">
    <property type="entry name" value="PHAGE INTEGRASE-RELATED"/>
    <property type="match status" value="1"/>
</dbReference>
<dbReference type="EMBL" id="BSPD01000118">
    <property type="protein sequence ID" value="GLS28285.1"/>
    <property type="molecule type" value="Genomic_DNA"/>
</dbReference>
<name>A0AA37TE17_9GAMM</name>
<dbReference type="InterPro" id="IPR010998">
    <property type="entry name" value="Integrase_recombinase_N"/>
</dbReference>
<keyword evidence="2" id="KW-0229">DNA integration</keyword>
<dbReference type="PROSITE" id="PS51898">
    <property type="entry name" value="TYR_RECOMBINASE"/>
    <property type="match status" value="1"/>
</dbReference>
<dbReference type="RefSeq" id="WP_232595810.1">
    <property type="nucleotide sequence ID" value="NZ_BSPD01000118.1"/>
</dbReference>
<dbReference type="GO" id="GO:0003677">
    <property type="term" value="F:DNA binding"/>
    <property type="evidence" value="ECO:0007669"/>
    <property type="project" value="UniProtKB-UniRule"/>
</dbReference>
<dbReference type="Pfam" id="PF00589">
    <property type="entry name" value="Phage_integrase"/>
    <property type="match status" value="1"/>
</dbReference>